<dbReference type="EMBL" id="JAJSOF020000039">
    <property type="protein sequence ID" value="KAJ4426669.1"/>
    <property type="molecule type" value="Genomic_DNA"/>
</dbReference>
<dbReference type="Proteomes" id="UP001148838">
    <property type="component" value="Unassembled WGS sequence"/>
</dbReference>
<proteinExistence type="predicted"/>
<evidence type="ECO:0000313" key="1">
    <source>
        <dbReference type="EMBL" id="KAJ4426669.1"/>
    </source>
</evidence>
<comment type="caution">
    <text evidence="1">The sequence shown here is derived from an EMBL/GenBank/DDBJ whole genome shotgun (WGS) entry which is preliminary data.</text>
</comment>
<organism evidence="1 2">
    <name type="scientific">Periplaneta americana</name>
    <name type="common">American cockroach</name>
    <name type="synonym">Blatta americana</name>
    <dbReference type="NCBI Taxonomy" id="6978"/>
    <lineage>
        <taxon>Eukaryota</taxon>
        <taxon>Metazoa</taxon>
        <taxon>Ecdysozoa</taxon>
        <taxon>Arthropoda</taxon>
        <taxon>Hexapoda</taxon>
        <taxon>Insecta</taxon>
        <taxon>Pterygota</taxon>
        <taxon>Neoptera</taxon>
        <taxon>Polyneoptera</taxon>
        <taxon>Dictyoptera</taxon>
        <taxon>Blattodea</taxon>
        <taxon>Blattoidea</taxon>
        <taxon>Blattidae</taxon>
        <taxon>Blattinae</taxon>
        <taxon>Periplaneta</taxon>
    </lineage>
</organism>
<reference evidence="1 2" key="1">
    <citation type="journal article" date="2022" name="Allergy">
        <title>Genome assembly and annotation of Periplaneta americana reveal a comprehensive cockroach allergen profile.</title>
        <authorList>
            <person name="Wang L."/>
            <person name="Xiong Q."/>
            <person name="Saelim N."/>
            <person name="Wang L."/>
            <person name="Nong W."/>
            <person name="Wan A.T."/>
            <person name="Shi M."/>
            <person name="Liu X."/>
            <person name="Cao Q."/>
            <person name="Hui J.H.L."/>
            <person name="Sookrung N."/>
            <person name="Leung T.F."/>
            <person name="Tungtrongchitr A."/>
            <person name="Tsui S.K.W."/>
        </authorList>
    </citation>
    <scope>NUCLEOTIDE SEQUENCE [LARGE SCALE GENOMIC DNA]</scope>
    <source>
        <strain evidence="1">PWHHKU_190912</strain>
    </source>
</reference>
<name>A0ABQ8RY99_PERAM</name>
<accession>A0ABQ8RY99</accession>
<gene>
    <name evidence="1" type="ORF">ANN_26467</name>
</gene>
<evidence type="ECO:0000313" key="2">
    <source>
        <dbReference type="Proteomes" id="UP001148838"/>
    </source>
</evidence>
<protein>
    <submittedName>
        <fullName evidence="1">Uncharacterized protein</fullName>
    </submittedName>
</protein>
<sequence>MVGLCEDGNEPPGSLKASNQTYSQINGGVFFTSGELLSSVLPDFRRLLSYLEQTANRTVFSWEDAIEALLMEVNQSALAKVTEDNWRKTCEHVEKVEQFYWEKDGLVDEISDRFVINLDDTDKELSGEEE</sequence>
<keyword evidence="2" id="KW-1185">Reference proteome</keyword>